<dbReference type="Proteomes" id="UP001054945">
    <property type="component" value="Unassembled WGS sequence"/>
</dbReference>
<reference evidence="2 3" key="1">
    <citation type="submission" date="2021-06" db="EMBL/GenBank/DDBJ databases">
        <title>Caerostris extrusa draft genome.</title>
        <authorList>
            <person name="Kono N."/>
            <person name="Arakawa K."/>
        </authorList>
    </citation>
    <scope>NUCLEOTIDE SEQUENCE [LARGE SCALE GENOMIC DNA]</scope>
</reference>
<evidence type="ECO:0000313" key="2">
    <source>
        <dbReference type="EMBL" id="GIY06189.1"/>
    </source>
</evidence>
<dbReference type="EMBL" id="BPLR01005936">
    <property type="protein sequence ID" value="GIY06189.1"/>
    <property type="molecule type" value="Genomic_DNA"/>
</dbReference>
<dbReference type="AlphaFoldDB" id="A0AAV4QD10"/>
<sequence length="100" mass="11463">MPIQDLHQQDLCIQIRRKLHGSNSAPIADKKMALWFKDEERTNYKTAMLLSVETARELPGPSRSPTSPATKRRAHSPEREVSIKIISEQRSYTNFQGQSQ</sequence>
<evidence type="ECO:0000256" key="1">
    <source>
        <dbReference type="SAM" id="MobiDB-lite"/>
    </source>
</evidence>
<feature type="compositionally biased region" description="Polar residues" evidence="1">
    <location>
        <begin position="88"/>
        <end position="100"/>
    </location>
</feature>
<keyword evidence="3" id="KW-1185">Reference proteome</keyword>
<proteinExistence type="predicted"/>
<feature type="region of interest" description="Disordered" evidence="1">
    <location>
        <begin position="54"/>
        <end position="100"/>
    </location>
</feature>
<evidence type="ECO:0000313" key="3">
    <source>
        <dbReference type="Proteomes" id="UP001054945"/>
    </source>
</evidence>
<name>A0AAV4QD10_CAEEX</name>
<gene>
    <name evidence="2" type="ORF">CEXT_29231</name>
</gene>
<comment type="caution">
    <text evidence="2">The sequence shown here is derived from an EMBL/GenBank/DDBJ whole genome shotgun (WGS) entry which is preliminary data.</text>
</comment>
<organism evidence="2 3">
    <name type="scientific">Caerostris extrusa</name>
    <name type="common">Bark spider</name>
    <name type="synonym">Caerostris bankana</name>
    <dbReference type="NCBI Taxonomy" id="172846"/>
    <lineage>
        <taxon>Eukaryota</taxon>
        <taxon>Metazoa</taxon>
        <taxon>Ecdysozoa</taxon>
        <taxon>Arthropoda</taxon>
        <taxon>Chelicerata</taxon>
        <taxon>Arachnida</taxon>
        <taxon>Araneae</taxon>
        <taxon>Araneomorphae</taxon>
        <taxon>Entelegynae</taxon>
        <taxon>Araneoidea</taxon>
        <taxon>Araneidae</taxon>
        <taxon>Caerostris</taxon>
    </lineage>
</organism>
<protein>
    <submittedName>
        <fullName evidence="2">Uncharacterized protein</fullName>
    </submittedName>
</protein>
<accession>A0AAV4QD10</accession>